<dbReference type="EMBL" id="RBCJ01000008">
    <property type="protein sequence ID" value="RKN75134.1"/>
    <property type="molecule type" value="Genomic_DNA"/>
</dbReference>
<feature type="transmembrane region" description="Helical" evidence="1">
    <location>
        <begin position="47"/>
        <end position="70"/>
    </location>
</feature>
<keyword evidence="1" id="KW-1133">Transmembrane helix</keyword>
<accession>A0A3B0BRW3</accession>
<comment type="caution">
    <text evidence="2">The sequence shown here is derived from an EMBL/GenBank/DDBJ whole genome shotgun (WGS) entry which is preliminary data.</text>
</comment>
<dbReference type="Proteomes" id="UP000276603">
    <property type="component" value="Unassembled WGS sequence"/>
</dbReference>
<keyword evidence="1" id="KW-0472">Membrane</keyword>
<organism evidence="2 3">
    <name type="scientific">Ulvibacterium marinum</name>
    <dbReference type="NCBI Taxonomy" id="2419782"/>
    <lineage>
        <taxon>Bacteria</taxon>
        <taxon>Pseudomonadati</taxon>
        <taxon>Bacteroidota</taxon>
        <taxon>Flavobacteriia</taxon>
        <taxon>Flavobacteriales</taxon>
        <taxon>Flavobacteriaceae</taxon>
        <taxon>Ulvibacterium</taxon>
    </lineage>
</organism>
<reference evidence="2 3" key="1">
    <citation type="submission" date="2018-10" db="EMBL/GenBank/DDBJ databases">
        <title>Ulvibacterium marinum gen. nov., sp. nov., a novel marine bacterium of the family Flavobacteriaceae, isolated from a culture of the green alga Ulva prolifera.</title>
        <authorList>
            <person name="Zhang Z."/>
        </authorList>
    </citation>
    <scope>NUCLEOTIDE SEQUENCE [LARGE SCALE GENOMIC DNA]</scope>
    <source>
        <strain evidence="2 3">CCMM003</strain>
    </source>
</reference>
<proteinExistence type="predicted"/>
<feature type="transmembrane region" description="Helical" evidence="1">
    <location>
        <begin position="76"/>
        <end position="95"/>
    </location>
</feature>
<gene>
    <name evidence="2" type="ORF">D7Z94_25380</name>
</gene>
<protein>
    <recommendedName>
        <fullName evidence="4">Competence protein</fullName>
    </recommendedName>
</protein>
<sequence>MSVFESLNDTSNKAVDVGEQYYKKTQEYYKLKIFQQLAMVMGRFCKIALIGGLFFISLIIMAVAGILALGRLMENTILACLVIGLFFLILGGLVYRFRTKIDNFIVQKLSTDFFE</sequence>
<evidence type="ECO:0008006" key="4">
    <source>
        <dbReference type="Google" id="ProtNLM"/>
    </source>
</evidence>
<evidence type="ECO:0000256" key="1">
    <source>
        <dbReference type="SAM" id="Phobius"/>
    </source>
</evidence>
<name>A0A3B0BRW3_9FLAO</name>
<evidence type="ECO:0000313" key="2">
    <source>
        <dbReference type="EMBL" id="RKN75134.1"/>
    </source>
</evidence>
<evidence type="ECO:0000313" key="3">
    <source>
        <dbReference type="Proteomes" id="UP000276603"/>
    </source>
</evidence>
<keyword evidence="1" id="KW-0812">Transmembrane</keyword>
<keyword evidence="3" id="KW-1185">Reference proteome</keyword>
<dbReference type="RefSeq" id="WP_120714477.1">
    <property type="nucleotide sequence ID" value="NZ_RBCJ01000008.1"/>
</dbReference>
<dbReference type="AlphaFoldDB" id="A0A3B0BRW3"/>